<evidence type="ECO:0000256" key="7">
    <source>
        <dbReference type="SAM" id="Phobius"/>
    </source>
</evidence>
<gene>
    <name evidence="8" type="ORF">JR050_01465</name>
</gene>
<dbReference type="EMBL" id="JAFELM010000012">
    <property type="protein sequence ID" value="MBM6616348.1"/>
    <property type="molecule type" value="Genomic_DNA"/>
</dbReference>
<feature type="transmembrane region" description="Helical" evidence="7">
    <location>
        <begin position="149"/>
        <end position="171"/>
    </location>
</feature>
<feature type="transmembrane region" description="Helical" evidence="7">
    <location>
        <begin position="232"/>
        <end position="251"/>
    </location>
</feature>
<comment type="similarity">
    <text evidence="2">Belongs to the UPF0718 family.</text>
</comment>
<feature type="transmembrane region" description="Helical" evidence="7">
    <location>
        <begin position="292"/>
        <end position="312"/>
    </location>
</feature>
<comment type="caution">
    <text evidence="8">The sequence shown here is derived from an EMBL/GenBank/DDBJ whole genome shotgun (WGS) entry which is preliminary data.</text>
</comment>
<keyword evidence="6 7" id="KW-0472">Membrane</keyword>
<keyword evidence="4 7" id="KW-0812">Transmembrane</keyword>
<comment type="subcellular location">
    <subcellularLocation>
        <location evidence="1">Cell membrane</location>
        <topology evidence="1">Multi-pass membrane protein</topology>
    </subcellularLocation>
</comment>
<keyword evidence="5 7" id="KW-1133">Transmembrane helix</keyword>
<sequence length="313" mass="34836">MNEKLTFHKDFIGFGLIALFIFLFFFSHITTSFFQTLSESVTIITIFSIFFSIIIKAIPFVLLGAVVSAILSIYVSEKKIERVITSHPVLGWLLIMLCSGERLLPIASRYMNKGMPTYIGIVLLFVAPVLNPVVLASTYVAFSNTPEIMYVRIGLSLVLSLFLGVMVYLIFQNKNLFTMDAEENDHKPRKWLQAVSDKFFEVGKYVLIGAGFVSVMQTLIGEKLVEIGSNELLSSVLLMTLSFVLSISPVVDSFIASSFEGTLPTNSILAFLLFGAMFNLRNVAILSKLFQVRFIVNVGSILFIGVICFVLLV</sequence>
<evidence type="ECO:0000313" key="9">
    <source>
        <dbReference type="Proteomes" id="UP001518925"/>
    </source>
</evidence>
<dbReference type="InterPro" id="IPR052923">
    <property type="entry name" value="UPF0718"/>
</dbReference>
<dbReference type="InterPro" id="IPR005524">
    <property type="entry name" value="DUF318"/>
</dbReference>
<evidence type="ECO:0000313" key="8">
    <source>
        <dbReference type="EMBL" id="MBM6616348.1"/>
    </source>
</evidence>
<evidence type="ECO:0000256" key="1">
    <source>
        <dbReference type="ARBA" id="ARBA00004651"/>
    </source>
</evidence>
<keyword evidence="9" id="KW-1185">Reference proteome</keyword>
<dbReference type="Proteomes" id="UP001518925">
    <property type="component" value="Unassembled WGS sequence"/>
</dbReference>
<evidence type="ECO:0000256" key="5">
    <source>
        <dbReference type="ARBA" id="ARBA00022989"/>
    </source>
</evidence>
<name>A0ABS2DFK0_9BACI</name>
<evidence type="ECO:0000256" key="6">
    <source>
        <dbReference type="ARBA" id="ARBA00023136"/>
    </source>
</evidence>
<keyword evidence="3" id="KW-1003">Cell membrane</keyword>
<feature type="transmembrane region" description="Helical" evidence="7">
    <location>
        <begin position="263"/>
        <end position="280"/>
    </location>
</feature>
<dbReference type="PANTHER" id="PTHR34184:SF4">
    <property type="entry name" value="UPF0718 PROTEIN YCGR"/>
    <property type="match status" value="1"/>
</dbReference>
<reference evidence="8 9" key="1">
    <citation type="submission" date="2021-02" db="EMBL/GenBank/DDBJ databases">
        <title>Bacillus sp. RD4P76, an endophyte from a halophyte.</title>
        <authorList>
            <person name="Sun J.-Q."/>
        </authorList>
    </citation>
    <scope>NUCLEOTIDE SEQUENCE [LARGE SCALE GENOMIC DNA]</scope>
    <source>
        <strain evidence="8 9">RD4P76</strain>
    </source>
</reference>
<dbReference type="PANTHER" id="PTHR34184">
    <property type="entry name" value="UPF0718 PROTEIN YCGR"/>
    <property type="match status" value="1"/>
</dbReference>
<feature type="transmembrane region" description="Helical" evidence="7">
    <location>
        <begin position="46"/>
        <end position="75"/>
    </location>
</feature>
<evidence type="ECO:0000256" key="3">
    <source>
        <dbReference type="ARBA" id="ARBA00022475"/>
    </source>
</evidence>
<dbReference type="RefSeq" id="WP_204201741.1">
    <property type="nucleotide sequence ID" value="NZ_JAFELM010000012.1"/>
</dbReference>
<feature type="transmembrane region" description="Helical" evidence="7">
    <location>
        <begin position="202"/>
        <end position="220"/>
    </location>
</feature>
<organism evidence="8 9">
    <name type="scientific">Bacillus suaedaesalsae</name>
    <dbReference type="NCBI Taxonomy" id="2810349"/>
    <lineage>
        <taxon>Bacteria</taxon>
        <taxon>Bacillati</taxon>
        <taxon>Bacillota</taxon>
        <taxon>Bacilli</taxon>
        <taxon>Bacillales</taxon>
        <taxon>Bacillaceae</taxon>
        <taxon>Bacillus</taxon>
    </lineage>
</organism>
<feature type="transmembrane region" description="Helical" evidence="7">
    <location>
        <begin position="12"/>
        <end position="34"/>
    </location>
</feature>
<dbReference type="Pfam" id="PF03773">
    <property type="entry name" value="ArsP_1"/>
    <property type="match status" value="1"/>
</dbReference>
<evidence type="ECO:0000256" key="4">
    <source>
        <dbReference type="ARBA" id="ARBA00022692"/>
    </source>
</evidence>
<feature type="transmembrane region" description="Helical" evidence="7">
    <location>
        <begin position="118"/>
        <end position="142"/>
    </location>
</feature>
<accession>A0ABS2DFK0</accession>
<evidence type="ECO:0000256" key="2">
    <source>
        <dbReference type="ARBA" id="ARBA00006386"/>
    </source>
</evidence>
<proteinExistence type="inferred from homology"/>
<protein>
    <submittedName>
        <fullName evidence="8">Permease</fullName>
    </submittedName>
</protein>